<dbReference type="EMBL" id="CP123493">
    <property type="protein sequence ID" value="WGL93962.1"/>
    <property type="molecule type" value="Genomic_DNA"/>
</dbReference>
<evidence type="ECO:0000313" key="9">
    <source>
        <dbReference type="Proteomes" id="UP001177597"/>
    </source>
</evidence>
<dbReference type="CDD" id="cd16429">
    <property type="entry name" value="VirB10"/>
    <property type="match status" value="1"/>
</dbReference>
<dbReference type="Pfam" id="PF03743">
    <property type="entry name" value="TrbI"/>
    <property type="match status" value="1"/>
</dbReference>
<evidence type="ECO:0000256" key="6">
    <source>
        <dbReference type="SAM" id="MobiDB-lite"/>
    </source>
</evidence>
<gene>
    <name evidence="8" type="primary">virB10</name>
    <name evidence="8" type="ORF">QE207_01080</name>
</gene>
<feature type="transmembrane region" description="Helical" evidence="7">
    <location>
        <begin position="43"/>
        <end position="62"/>
    </location>
</feature>
<keyword evidence="8" id="KW-0614">Plasmid</keyword>
<feature type="compositionally biased region" description="Basic and acidic residues" evidence="6">
    <location>
        <begin position="149"/>
        <end position="158"/>
    </location>
</feature>
<proteinExistence type="inferred from homology"/>
<evidence type="ECO:0000256" key="3">
    <source>
        <dbReference type="ARBA" id="ARBA00022692"/>
    </source>
</evidence>
<evidence type="ECO:0000256" key="2">
    <source>
        <dbReference type="ARBA" id="ARBA00010265"/>
    </source>
</evidence>
<feature type="compositionally biased region" description="Polar residues" evidence="6">
    <location>
        <begin position="137"/>
        <end position="148"/>
    </location>
</feature>
<protein>
    <submittedName>
        <fullName evidence="8">VirB10/TraB/TrbI family type IV secretion system protein</fullName>
    </submittedName>
</protein>
<evidence type="ECO:0000256" key="7">
    <source>
        <dbReference type="SAM" id="Phobius"/>
    </source>
</evidence>
<sequence>MSDKHKASADELAQLASESQLGKTEFHKIGNISPPKNNFKTKLLSSLLGIMILALVGLKFYIHYVKNEEKPVTKSIVDNNESRQHVRTDLGKNYDPVDEENSDSNNNTEKSATDHKADTDISVNRQGFQKYLSISTQPTQNTINNRSESLSEKNEDQSAAKVKTVANQNRQEQPAMKVSAITLDPDLYIEANTIIPCALSTRFVSDVAGKINCVITEDVWSANHHVKLIEKGTKAFGSYQSGRLNHGQGRMFVIWEQLRTPDFKRINLVNTSATGALGESGIAGWIDSHFWQRFGGALMLSTVQDVAAAAASNVGKKDRNTDYTENSRQALADMARVALENTINIPPTMYKNQGDIIAILVGDDMDFSGVYQLGVNL</sequence>
<comment type="subcellular location">
    <subcellularLocation>
        <location evidence="1">Membrane</location>
        <topology evidence="1">Single-pass membrane protein</topology>
    </subcellularLocation>
</comment>
<evidence type="ECO:0000256" key="5">
    <source>
        <dbReference type="ARBA" id="ARBA00023136"/>
    </source>
</evidence>
<evidence type="ECO:0000256" key="4">
    <source>
        <dbReference type="ARBA" id="ARBA00022989"/>
    </source>
</evidence>
<dbReference type="Gene3D" id="2.40.128.260">
    <property type="entry name" value="Type IV secretion system, VirB10/TraB/TrbI"/>
    <property type="match status" value="2"/>
</dbReference>
<reference evidence="8" key="1">
    <citation type="submission" date="2023-04" db="EMBL/GenBank/DDBJ databases">
        <title>Genome dynamics across the evolutionary transition to endosymbiosis.</title>
        <authorList>
            <person name="Siozios S."/>
            <person name="Nadal-Jimenez P."/>
            <person name="Azagi T."/>
            <person name="Sprong H."/>
            <person name="Frost C.L."/>
            <person name="Parratt S.R."/>
            <person name="Taylor G."/>
            <person name="Brettell L."/>
            <person name="Lew K.C."/>
            <person name="Croft L."/>
            <person name="King K.C."/>
            <person name="Brockhurst M.A."/>
            <person name="Hypsa V."/>
            <person name="Novakova E."/>
            <person name="Darby A.C."/>
            <person name="Hurst G.D.D."/>
        </authorList>
    </citation>
    <scope>NUCLEOTIDE SEQUENCE</scope>
    <source>
        <strain evidence="8">AIh</strain>
        <plasmid evidence="8">paIh3</plasmid>
    </source>
</reference>
<organism evidence="8 9">
    <name type="scientific">Arsenophonus nasoniae</name>
    <name type="common">son-killer infecting Nasonia vitripennis</name>
    <dbReference type="NCBI Taxonomy" id="638"/>
    <lineage>
        <taxon>Bacteria</taxon>
        <taxon>Pseudomonadati</taxon>
        <taxon>Pseudomonadota</taxon>
        <taxon>Gammaproteobacteria</taxon>
        <taxon>Enterobacterales</taxon>
        <taxon>Morganellaceae</taxon>
        <taxon>Arsenophonus</taxon>
    </lineage>
</organism>
<feature type="compositionally biased region" description="Basic and acidic residues" evidence="6">
    <location>
        <begin position="80"/>
        <end position="92"/>
    </location>
</feature>
<feature type="region of interest" description="Disordered" evidence="6">
    <location>
        <begin position="75"/>
        <end position="120"/>
    </location>
</feature>
<keyword evidence="5 7" id="KW-0472">Membrane</keyword>
<name>A0AA95K6H8_9GAMM</name>
<evidence type="ECO:0000313" key="8">
    <source>
        <dbReference type="EMBL" id="WGL93962.1"/>
    </source>
</evidence>
<dbReference type="AlphaFoldDB" id="A0AA95K6H8"/>
<dbReference type="GO" id="GO:0016020">
    <property type="term" value="C:membrane"/>
    <property type="evidence" value="ECO:0007669"/>
    <property type="project" value="UniProtKB-SubCell"/>
</dbReference>
<dbReference type="Proteomes" id="UP001177597">
    <property type="component" value="Plasmid paIh3"/>
</dbReference>
<accession>A0AA95K6H8</accession>
<dbReference type="NCBIfam" id="NF041422">
    <property type="entry name" value="VirB10_subf"/>
    <property type="match status" value="1"/>
</dbReference>
<dbReference type="InterPro" id="IPR005498">
    <property type="entry name" value="T4SS_VirB10/TraB/TrbI"/>
</dbReference>
<comment type="similarity">
    <text evidence="2">Belongs to the TrbI/VirB10 family.</text>
</comment>
<geneLocation type="plasmid" evidence="8 9">
    <name>paIh3</name>
</geneLocation>
<dbReference type="InterPro" id="IPR042217">
    <property type="entry name" value="T4SS_VirB10/TrbI"/>
</dbReference>
<dbReference type="RefSeq" id="WP_280628392.1">
    <property type="nucleotide sequence ID" value="NZ_CP123493.1"/>
</dbReference>
<keyword evidence="4 7" id="KW-1133">Transmembrane helix</keyword>
<feature type="region of interest" description="Disordered" evidence="6">
    <location>
        <begin position="137"/>
        <end position="158"/>
    </location>
</feature>
<evidence type="ECO:0000256" key="1">
    <source>
        <dbReference type="ARBA" id="ARBA00004167"/>
    </source>
</evidence>
<keyword evidence="3 7" id="KW-0812">Transmembrane</keyword>